<protein>
    <recommendedName>
        <fullName evidence="4">SAP domain-containing protein</fullName>
    </recommendedName>
</protein>
<dbReference type="STRING" id="6526.A0A2C9JKH0"/>
<evidence type="ECO:0000313" key="2">
    <source>
        <dbReference type="EnsemblMetazoa" id="BGLB003803-PB"/>
    </source>
</evidence>
<dbReference type="OrthoDB" id="446173at2759"/>
<evidence type="ECO:0000256" key="1">
    <source>
        <dbReference type="SAM" id="MobiDB-lite"/>
    </source>
</evidence>
<evidence type="ECO:0000313" key="3">
    <source>
        <dbReference type="Proteomes" id="UP000076420"/>
    </source>
</evidence>
<dbReference type="VEuPathDB" id="VectorBase:BGLAX_037780"/>
<evidence type="ECO:0008006" key="4">
    <source>
        <dbReference type="Google" id="ProtNLM"/>
    </source>
</evidence>
<dbReference type="PANTHER" id="PTHR46534:SF1">
    <property type="entry name" value="IGGFC-BINDING PROTEIN N-TERMINAL DOMAIN-CONTAINING PROTEIN"/>
    <property type="match status" value="1"/>
</dbReference>
<name>A0A2C9JKH0_BIOGL</name>
<dbReference type="KEGG" id="bgt:106057859"/>
<dbReference type="Proteomes" id="UP000076420">
    <property type="component" value="Unassembled WGS sequence"/>
</dbReference>
<dbReference type="EnsemblMetazoa" id="BGLB003803-RB">
    <property type="protein sequence ID" value="BGLB003803-PB"/>
    <property type="gene ID" value="BGLB003803"/>
</dbReference>
<sequence>MYVQRASCNVKDAGDVSITTLIPTQHFHTTYIWITDISSSHPLHHYLVILSPQAAIKYLKLNLIEIGDKGYSWDWVIGTIKWKMVEISLTSKVGSLSAGGFNLGCYLYGLGVNVSYMYAPGFDKGAMPCTETETAAGDEVDNDCDGETDEESNNNFDDDMDGKIDEDLENAGEISGGWGQWMWWSCTNTCASHQARTRQELRGRELKVSGNREALMRRLRQSMIEEEQDPKTYEFEIEPTMMELWNMIQEQGKTNTDIGNSIKEDMKSLKDELKKEMGNQLGSIKSFVTEWHRQFQTTIKK</sequence>
<feature type="compositionally biased region" description="Acidic residues" evidence="1">
    <location>
        <begin position="136"/>
        <end position="160"/>
    </location>
</feature>
<feature type="region of interest" description="Disordered" evidence="1">
    <location>
        <begin position="134"/>
        <end position="160"/>
    </location>
</feature>
<proteinExistence type="predicted"/>
<accession>A0A2C9JKH0</accession>
<organism evidence="2 3">
    <name type="scientific">Biomphalaria glabrata</name>
    <name type="common">Bloodfluke planorb</name>
    <name type="synonym">Freshwater snail</name>
    <dbReference type="NCBI Taxonomy" id="6526"/>
    <lineage>
        <taxon>Eukaryota</taxon>
        <taxon>Metazoa</taxon>
        <taxon>Spiralia</taxon>
        <taxon>Lophotrochozoa</taxon>
        <taxon>Mollusca</taxon>
        <taxon>Gastropoda</taxon>
        <taxon>Heterobranchia</taxon>
        <taxon>Euthyneura</taxon>
        <taxon>Panpulmonata</taxon>
        <taxon>Hygrophila</taxon>
        <taxon>Lymnaeoidea</taxon>
        <taxon>Planorbidae</taxon>
        <taxon>Biomphalaria</taxon>
    </lineage>
</organism>
<dbReference type="AlphaFoldDB" id="A0A2C9JKH0"/>
<gene>
    <name evidence="2" type="primary">106057859</name>
</gene>
<dbReference type="PANTHER" id="PTHR46534">
    <property type="entry name" value="IGGFC_BINDING DOMAIN-CONTAINING PROTEIN"/>
    <property type="match status" value="1"/>
</dbReference>
<reference evidence="2" key="1">
    <citation type="submission" date="2020-05" db="UniProtKB">
        <authorList>
            <consortium name="EnsemblMetazoa"/>
        </authorList>
    </citation>
    <scope>IDENTIFICATION</scope>
    <source>
        <strain evidence="2">BB02</strain>
    </source>
</reference>
<dbReference type="VEuPathDB" id="VectorBase:BGLB003803"/>